<dbReference type="Proteomes" id="UP001396334">
    <property type="component" value="Unassembled WGS sequence"/>
</dbReference>
<evidence type="ECO:0000313" key="2">
    <source>
        <dbReference type="EMBL" id="KAK8486595.1"/>
    </source>
</evidence>
<protein>
    <submittedName>
        <fullName evidence="2">Uncharacterized protein</fullName>
    </submittedName>
</protein>
<gene>
    <name evidence="2" type="ORF">V6N11_068289</name>
</gene>
<name>A0ABR2A0S5_9ROSI</name>
<dbReference type="EMBL" id="JBBPBN010000435">
    <property type="protein sequence ID" value="KAK8486595.1"/>
    <property type="molecule type" value="Genomic_DNA"/>
</dbReference>
<proteinExistence type="predicted"/>
<keyword evidence="3" id="KW-1185">Reference proteome</keyword>
<reference evidence="2 3" key="1">
    <citation type="journal article" date="2024" name="G3 (Bethesda)">
        <title>Genome assembly of Hibiscus sabdariffa L. provides insights into metabolisms of medicinal natural products.</title>
        <authorList>
            <person name="Kim T."/>
        </authorList>
    </citation>
    <scope>NUCLEOTIDE SEQUENCE [LARGE SCALE GENOMIC DNA]</scope>
    <source>
        <strain evidence="2">TK-2024</strain>
        <tissue evidence="2">Old leaves</tissue>
    </source>
</reference>
<feature type="region of interest" description="Disordered" evidence="1">
    <location>
        <begin position="185"/>
        <end position="204"/>
    </location>
</feature>
<accession>A0ABR2A0S5</accession>
<sequence length="350" mass="37411">MFENPSATASLLAATDGLGTHGGRPPDNVITFDVPATLEHLRSLSTPEFQPSSKKGRCEGNSVRMGDLSTTEQEDLDTNMGDGLSDTMEVLDDTLSSHPLVRNVADTVGGNSSPVIPTFKDKLLGKPGRGSRFETLADDLDQNDAGAANTVLPYDQINQVDRMVPTDTRMRQHTESPTRPQVVKVLSSPDKPRNSDTTLITTGPDGGNIVAEKVASTGKVIATKSSLNAAKNVAIQVLEPGMHSGSKEIKGRVLPNSLKGGSSKTILKAPGNNSIIKQLGPKLKKREDRGVSKQSLASGLSKLVEDLNNVEAREVVSQGLTSPSSHAEITRVNWIPNTIFEQQESTRMQD</sequence>
<evidence type="ECO:0000313" key="3">
    <source>
        <dbReference type="Proteomes" id="UP001396334"/>
    </source>
</evidence>
<organism evidence="2 3">
    <name type="scientific">Hibiscus sabdariffa</name>
    <name type="common">roselle</name>
    <dbReference type="NCBI Taxonomy" id="183260"/>
    <lineage>
        <taxon>Eukaryota</taxon>
        <taxon>Viridiplantae</taxon>
        <taxon>Streptophyta</taxon>
        <taxon>Embryophyta</taxon>
        <taxon>Tracheophyta</taxon>
        <taxon>Spermatophyta</taxon>
        <taxon>Magnoliopsida</taxon>
        <taxon>eudicotyledons</taxon>
        <taxon>Gunneridae</taxon>
        <taxon>Pentapetalae</taxon>
        <taxon>rosids</taxon>
        <taxon>malvids</taxon>
        <taxon>Malvales</taxon>
        <taxon>Malvaceae</taxon>
        <taxon>Malvoideae</taxon>
        <taxon>Hibiscus</taxon>
    </lineage>
</organism>
<feature type="region of interest" description="Disordered" evidence="1">
    <location>
        <begin position="45"/>
        <end position="75"/>
    </location>
</feature>
<comment type="caution">
    <text evidence="2">The sequence shown here is derived from an EMBL/GenBank/DDBJ whole genome shotgun (WGS) entry which is preliminary data.</text>
</comment>
<evidence type="ECO:0000256" key="1">
    <source>
        <dbReference type="SAM" id="MobiDB-lite"/>
    </source>
</evidence>